<dbReference type="Proteomes" id="UP000276133">
    <property type="component" value="Unassembled WGS sequence"/>
</dbReference>
<accession>A0A3M7T669</accession>
<proteinExistence type="predicted"/>
<evidence type="ECO:0000313" key="2">
    <source>
        <dbReference type="Proteomes" id="UP000276133"/>
    </source>
</evidence>
<reference evidence="1 2" key="1">
    <citation type="journal article" date="2018" name="Sci. Rep.">
        <title>Genomic signatures of local adaptation to the degree of environmental predictability in rotifers.</title>
        <authorList>
            <person name="Franch-Gras L."/>
            <person name="Hahn C."/>
            <person name="Garcia-Roger E.M."/>
            <person name="Carmona M.J."/>
            <person name="Serra M."/>
            <person name="Gomez A."/>
        </authorList>
    </citation>
    <scope>NUCLEOTIDE SEQUENCE [LARGE SCALE GENOMIC DNA]</scope>
    <source>
        <strain evidence="1">HYR1</strain>
    </source>
</reference>
<protein>
    <submittedName>
        <fullName evidence="1">Uncharacterized protein</fullName>
    </submittedName>
</protein>
<comment type="caution">
    <text evidence="1">The sequence shown here is derived from an EMBL/GenBank/DDBJ whole genome shotgun (WGS) entry which is preliminary data.</text>
</comment>
<organism evidence="1 2">
    <name type="scientific">Brachionus plicatilis</name>
    <name type="common">Marine rotifer</name>
    <name type="synonym">Brachionus muelleri</name>
    <dbReference type="NCBI Taxonomy" id="10195"/>
    <lineage>
        <taxon>Eukaryota</taxon>
        <taxon>Metazoa</taxon>
        <taxon>Spiralia</taxon>
        <taxon>Gnathifera</taxon>
        <taxon>Rotifera</taxon>
        <taxon>Eurotatoria</taxon>
        <taxon>Monogononta</taxon>
        <taxon>Pseudotrocha</taxon>
        <taxon>Ploima</taxon>
        <taxon>Brachionidae</taxon>
        <taxon>Brachionus</taxon>
    </lineage>
</organism>
<gene>
    <name evidence="1" type="ORF">BpHYR1_005063</name>
</gene>
<dbReference type="AlphaFoldDB" id="A0A3M7T669"/>
<name>A0A3M7T669_BRAPC</name>
<dbReference type="EMBL" id="REGN01000212">
    <property type="protein sequence ID" value="RNA43563.1"/>
    <property type="molecule type" value="Genomic_DNA"/>
</dbReference>
<keyword evidence="2" id="KW-1185">Reference proteome</keyword>
<sequence>MPQFIVYKDFKIVPLLNALFLFQEFETDFLKLKAIPILIASTSRFLCFKKITIKTKNNFTICIIHSIETI</sequence>
<evidence type="ECO:0000313" key="1">
    <source>
        <dbReference type="EMBL" id="RNA43563.1"/>
    </source>
</evidence>